<evidence type="ECO:0000313" key="1">
    <source>
        <dbReference type="EMBL" id="XBH03915.1"/>
    </source>
</evidence>
<organism evidence="1">
    <name type="scientific">Singulisphaera sp. Ch08</name>
    <dbReference type="NCBI Taxonomy" id="3120278"/>
    <lineage>
        <taxon>Bacteria</taxon>
        <taxon>Pseudomonadati</taxon>
        <taxon>Planctomycetota</taxon>
        <taxon>Planctomycetia</taxon>
        <taxon>Isosphaerales</taxon>
        <taxon>Isosphaeraceae</taxon>
        <taxon>Singulisphaera</taxon>
    </lineage>
</organism>
<gene>
    <name evidence="1" type="ORF">V5E97_37300</name>
</gene>
<dbReference type="RefSeq" id="WP_406696657.1">
    <property type="nucleotide sequence ID" value="NZ_CP155447.1"/>
</dbReference>
<protein>
    <submittedName>
        <fullName evidence="1">Uncharacterized protein</fullName>
    </submittedName>
</protein>
<sequence>MRRRRVEHQTTGEPVPAKDQAVAAATVHTLFAHRALPSLGFENPSNFLNAVAGPMGEQLLREVWADVCQQTKIETEPAPASFPIQRFMLGNEFAVLIELPAPRHVPEPYFVVFVTELPKSADELPLSSERARARYFTLEKSHDELAELLQPREATSGDLPATVLGEWTLDGSHHNYGFGPPPDWKAFASVLVQRFARSHE</sequence>
<dbReference type="AlphaFoldDB" id="A0AAU7CFI8"/>
<proteinExistence type="predicted"/>
<name>A0AAU7CFI8_9BACT</name>
<dbReference type="EMBL" id="CP155447">
    <property type="protein sequence ID" value="XBH03915.1"/>
    <property type="molecule type" value="Genomic_DNA"/>
</dbReference>
<accession>A0AAU7CFI8</accession>
<reference evidence="1" key="1">
    <citation type="submission" date="2024-05" db="EMBL/GenBank/DDBJ databases">
        <title>Planctomycetes of the genus Singulisphaera possess chitinolytic capabilities.</title>
        <authorList>
            <person name="Ivanova A."/>
        </authorList>
    </citation>
    <scope>NUCLEOTIDE SEQUENCE</scope>
    <source>
        <strain evidence="1">Ch08T</strain>
    </source>
</reference>